<comment type="caution">
    <text evidence="1">The sequence shown here is derived from an EMBL/GenBank/DDBJ whole genome shotgun (WGS) entry which is preliminary data.</text>
</comment>
<proteinExistence type="predicted"/>
<dbReference type="AlphaFoldDB" id="A0A6B3NA04"/>
<organism evidence="1">
    <name type="scientific">Symploca sp. SIO1C4</name>
    <dbReference type="NCBI Taxonomy" id="2607765"/>
    <lineage>
        <taxon>Bacteria</taxon>
        <taxon>Bacillati</taxon>
        <taxon>Cyanobacteriota</taxon>
        <taxon>Cyanophyceae</taxon>
        <taxon>Coleofasciculales</taxon>
        <taxon>Coleofasciculaceae</taxon>
        <taxon>Symploca</taxon>
    </lineage>
</organism>
<protein>
    <submittedName>
        <fullName evidence="1">Uncharacterized protein</fullName>
    </submittedName>
</protein>
<reference evidence="1" key="1">
    <citation type="submission" date="2019-11" db="EMBL/GenBank/DDBJ databases">
        <title>Genomic insights into an expanded diversity of filamentous marine cyanobacteria reveals the extraordinary biosynthetic potential of Moorea and Okeania.</title>
        <authorList>
            <person name="Ferreira Leao T."/>
            <person name="Wang M."/>
            <person name="Moss N."/>
            <person name="Da Silva R."/>
            <person name="Sanders J."/>
            <person name="Nurk S."/>
            <person name="Gurevich A."/>
            <person name="Humphrey G."/>
            <person name="Reher R."/>
            <person name="Zhu Q."/>
            <person name="Belda-Ferre P."/>
            <person name="Glukhov E."/>
            <person name="Rex R."/>
            <person name="Dorrestein P.C."/>
            <person name="Knight R."/>
            <person name="Pevzner P."/>
            <person name="Gerwick W.H."/>
            <person name="Gerwick L."/>
        </authorList>
    </citation>
    <scope>NUCLEOTIDE SEQUENCE</scope>
    <source>
        <strain evidence="1">SIO1C4</strain>
    </source>
</reference>
<name>A0A6B3NA04_9CYAN</name>
<gene>
    <name evidence="1" type="ORF">F6J89_02190</name>
</gene>
<dbReference type="EMBL" id="JAAHFQ010000030">
    <property type="protein sequence ID" value="NER26451.1"/>
    <property type="molecule type" value="Genomic_DNA"/>
</dbReference>
<sequence>MTLTLQQRFGANATLSNGTLQIKLSDLTTAGLDATAPNADQILASLILMSQQNQPTNVSEDPSVGVTITDSFKSFALRGEESQLEYQKTVSFYVADSTSAIDPDDLVG</sequence>
<accession>A0A6B3NA04</accession>
<evidence type="ECO:0000313" key="1">
    <source>
        <dbReference type="EMBL" id="NER26451.1"/>
    </source>
</evidence>